<dbReference type="Pfam" id="PF10054">
    <property type="entry name" value="DUF2291"/>
    <property type="match status" value="1"/>
</dbReference>
<dbReference type="InterPro" id="IPR014582">
    <property type="entry name" value="UCP033535_lipo"/>
</dbReference>
<dbReference type="RefSeq" id="WP_010914505.1">
    <property type="nucleotide sequence ID" value="NZ_QKOD01000003.1"/>
</dbReference>
<accession>A0A3M9XDC5</accession>
<dbReference type="OMA" id="YGNPRKQ"/>
<organism evidence="1 2">
    <name type="scientific">Mesorhizobium japonicum</name>
    <dbReference type="NCBI Taxonomy" id="2066070"/>
    <lineage>
        <taxon>Bacteria</taxon>
        <taxon>Pseudomonadati</taxon>
        <taxon>Pseudomonadota</taxon>
        <taxon>Alphaproteobacteria</taxon>
        <taxon>Hyphomicrobiales</taxon>
        <taxon>Phyllobacteriaceae</taxon>
        <taxon>Mesorhizobium</taxon>
    </lineage>
</organism>
<dbReference type="Proteomes" id="UP000275436">
    <property type="component" value="Unassembled WGS sequence"/>
</dbReference>
<name>A0A3M9XDC5_9HYPH</name>
<protein>
    <submittedName>
        <fullName evidence="1">DUF2291 family protein</fullName>
    </submittedName>
</protein>
<dbReference type="AlphaFoldDB" id="A0A3M9XDC5"/>
<dbReference type="EMBL" id="QKOD01000003">
    <property type="protein sequence ID" value="RNJ45360.1"/>
    <property type="molecule type" value="Genomic_DNA"/>
</dbReference>
<reference evidence="1 2" key="1">
    <citation type="journal article" date="2018" name="Mol. Plant Microbe Interact.">
        <title>Taxonomically Different Co-Microsymbionts of a Relict Legume, Oxytropis popoviana, Have Complementary Sets of Symbiotic Genes and Together Increase the Efficiency of Plant Nodulation.</title>
        <authorList>
            <person name="Safronova V."/>
            <person name="Belimov A."/>
            <person name="Sazanova A."/>
            <person name="Chirak E."/>
            <person name="Verkhozina A."/>
            <person name="Kuznetsova I."/>
            <person name="Andronov E."/>
            <person name="Puhalsky J."/>
            <person name="Tikhonovich I."/>
        </authorList>
    </citation>
    <scope>NUCLEOTIDE SEQUENCE [LARGE SCALE GENOMIC DNA]</scope>
    <source>
        <strain evidence="1 2">Opo-235</strain>
    </source>
</reference>
<sequence length="221" mass="23368">MLNKPIWPIKATWPILALAAGIGLSACKILPTPSAQGGAGNASGFNPDKMVEDIWAAKVIPYLQERAGPFAEVQALAKTDQAAAGAKYGNPKKQANSPWTFAVRVEGKIVAANTQSRAGTMDIDVDGDGKADARIQIGPAMRGTALRDSLDFVQFNDFTNQIDFAQFGKAFNAFADKTVLSKLPREALEGRTAKVLGAYTIEGGQDLPLVTPAEAEIGPKP</sequence>
<dbReference type="InterPro" id="IPR036215">
    <property type="entry name" value="TM0957-like_sf"/>
</dbReference>
<dbReference type="PIRSF" id="PIRSF033535">
    <property type="entry name" value="UCP033535_plp"/>
    <property type="match status" value="1"/>
</dbReference>
<evidence type="ECO:0000313" key="1">
    <source>
        <dbReference type="EMBL" id="RNJ45360.1"/>
    </source>
</evidence>
<gene>
    <name evidence="1" type="ORF">DNR46_13595</name>
</gene>
<comment type="caution">
    <text evidence="1">The sequence shown here is derived from an EMBL/GenBank/DDBJ whole genome shotgun (WGS) entry which is preliminary data.</text>
</comment>
<dbReference type="SUPFAM" id="SSF141318">
    <property type="entry name" value="TM0957-like"/>
    <property type="match status" value="1"/>
</dbReference>
<proteinExistence type="predicted"/>
<dbReference type="PROSITE" id="PS51257">
    <property type="entry name" value="PROKAR_LIPOPROTEIN"/>
    <property type="match status" value="1"/>
</dbReference>
<evidence type="ECO:0000313" key="2">
    <source>
        <dbReference type="Proteomes" id="UP000275436"/>
    </source>
</evidence>